<evidence type="ECO:0000313" key="2">
    <source>
        <dbReference type="Proteomes" id="UP000198432"/>
    </source>
</evidence>
<keyword evidence="2" id="KW-1185">Reference proteome</keyword>
<sequence>MKHIIFLSLTVLLLSSCGILEKRKPLRERLQGEWLVLKDTSTWFDSLGKVTTYNPYVHDSTGRHHIIYTFKDTIVDVKTLLQPSAFPYELKEDGGKDSLLAYTFTRNHPAHRIGISFPSEDRMLWHCRAFDCVPKSHEDLEYTMEFKRVKLQEQ</sequence>
<organism evidence="1 2">
    <name type="scientific">Pontibacter ummariensis</name>
    <dbReference type="NCBI Taxonomy" id="1610492"/>
    <lineage>
        <taxon>Bacteria</taxon>
        <taxon>Pseudomonadati</taxon>
        <taxon>Bacteroidota</taxon>
        <taxon>Cytophagia</taxon>
        <taxon>Cytophagales</taxon>
        <taxon>Hymenobacteraceae</taxon>
        <taxon>Pontibacter</taxon>
    </lineage>
</organism>
<gene>
    <name evidence="1" type="ORF">SAMN06296052_11453</name>
</gene>
<reference evidence="2" key="1">
    <citation type="submission" date="2017-06" db="EMBL/GenBank/DDBJ databases">
        <authorList>
            <person name="Varghese N."/>
            <person name="Submissions S."/>
        </authorList>
    </citation>
    <scope>NUCLEOTIDE SEQUENCE [LARGE SCALE GENOMIC DNA]</scope>
    <source>
        <strain evidence="2">NKM1</strain>
    </source>
</reference>
<dbReference type="OrthoDB" id="9770517at2"/>
<accession>A0A239HLP7</accession>
<evidence type="ECO:0000313" key="1">
    <source>
        <dbReference type="EMBL" id="SNS82270.1"/>
    </source>
</evidence>
<dbReference type="AlphaFoldDB" id="A0A239HLP7"/>
<dbReference type="PROSITE" id="PS51257">
    <property type="entry name" value="PROKAR_LIPOPROTEIN"/>
    <property type="match status" value="1"/>
</dbReference>
<dbReference type="RefSeq" id="WP_089320094.1">
    <property type="nucleotide sequence ID" value="NZ_FZOQ01000014.1"/>
</dbReference>
<protein>
    <submittedName>
        <fullName evidence="1">Uncharacterized protein</fullName>
    </submittedName>
</protein>
<dbReference type="EMBL" id="FZOQ01000014">
    <property type="protein sequence ID" value="SNS82270.1"/>
    <property type="molecule type" value="Genomic_DNA"/>
</dbReference>
<dbReference type="Proteomes" id="UP000198432">
    <property type="component" value="Unassembled WGS sequence"/>
</dbReference>
<name>A0A239HLP7_9BACT</name>
<proteinExistence type="predicted"/>